<accession>A0AAU9ERN5</accession>
<dbReference type="InterPro" id="IPR058240">
    <property type="entry name" value="rSAM_sf"/>
</dbReference>
<evidence type="ECO:0000313" key="8">
    <source>
        <dbReference type="EMBL" id="BEP29125.1"/>
    </source>
</evidence>
<name>A0AAU9ERN5_9FIRM</name>
<dbReference type="InterPro" id="IPR024025">
    <property type="entry name" value="SCIFF_rSAM_maturase"/>
</dbReference>
<keyword evidence="5" id="KW-0408">Iron</keyword>
<dbReference type="InterPro" id="IPR023867">
    <property type="entry name" value="Sulphatase_maturase_rSAM"/>
</dbReference>
<reference evidence="8 9" key="1">
    <citation type="submission" date="2023-08" db="EMBL/GenBank/DDBJ databases">
        <title>Helicovermis profunda gen. nov., sp. nov., a novel mesophilic, fermentative bacterium within the Bacillota from a deep-sea hydrothermal vent chimney.</title>
        <authorList>
            <person name="Miyazaki U."/>
            <person name="Mizutani D."/>
            <person name="Hashimoto Y."/>
            <person name="Tame A."/>
            <person name="Sawayama S."/>
            <person name="Miyazaki J."/>
            <person name="Takai K."/>
            <person name="Nakagawa S."/>
        </authorList>
    </citation>
    <scope>NUCLEOTIDE SEQUENCE [LARGE SCALE GENOMIC DNA]</scope>
    <source>
        <strain evidence="8 9">S502</strain>
    </source>
</reference>
<dbReference type="GO" id="GO:0046872">
    <property type="term" value="F:metal ion binding"/>
    <property type="evidence" value="ECO:0007669"/>
    <property type="project" value="UniProtKB-KW"/>
</dbReference>
<evidence type="ECO:0000256" key="1">
    <source>
        <dbReference type="ARBA" id="ARBA00001966"/>
    </source>
</evidence>
<evidence type="ECO:0000256" key="4">
    <source>
        <dbReference type="ARBA" id="ARBA00022723"/>
    </source>
</evidence>
<dbReference type="SFLD" id="SFLDG01386">
    <property type="entry name" value="main_SPASM_domain-containing"/>
    <property type="match status" value="1"/>
</dbReference>
<dbReference type="SFLD" id="SFLDS00029">
    <property type="entry name" value="Radical_SAM"/>
    <property type="match status" value="1"/>
</dbReference>
<sequence>MIHKFSQGDLYFLLDINSGSIHVVDEIIYKILDYYPEKEKEEVLEILSGKFKVEELNIAFDEIKELRKNGQLFTEDTYVYSPAFVNRKPVVKAMCLHVAHDCNLRCKYCFASQGDFEGTRSLMSAEVGKKSLLYLVQNSGTRKNLEVDFFGGEPLMNFEVVKELVDYGRSLEKEYNKNFRYTITTNGTLLTDEINDYINENMDNVVLSIDGRKEVNDTMRYFVNEKGTYDNIMPKFKSLVSKRGDKTYYVRGTFTKYNTDFSKDVIHMANNGFRLTSIEPVVTEAKYDYALDESDLPKIFSEYDKLAEEIINRHGTEKEFEFFHFMNDLTQGPCIIKRVSGCGAGSEYLAISPEGDIYPCHQFVGDEDFKMGNILKNNLDDSLTKQFKDANVYTKEKCKECWAKFYCSGGCHANAYNFNGDVNKPYELGCEMEKKRLECSIYIKAKTLLGGE</sequence>
<dbReference type="PANTHER" id="PTHR43273">
    <property type="entry name" value="ANAEROBIC SULFATASE-MATURATING ENZYME HOMOLOG ASLB-RELATED"/>
    <property type="match status" value="1"/>
</dbReference>
<keyword evidence="2" id="KW-0004">4Fe-4S</keyword>
<dbReference type="CDD" id="cd21124">
    <property type="entry name" value="SPASM_CteB-like"/>
    <property type="match status" value="1"/>
</dbReference>
<dbReference type="Pfam" id="PF13186">
    <property type="entry name" value="SPASM"/>
    <property type="match status" value="1"/>
</dbReference>
<dbReference type="GO" id="GO:0016491">
    <property type="term" value="F:oxidoreductase activity"/>
    <property type="evidence" value="ECO:0007669"/>
    <property type="project" value="InterPro"/>
</dbReference>
<dbReference type="PROSITE" id="PS01305">
    <property type="entry name" value="MOAA_NIFB_PQQE"/>
    <property type="match status" value="1"/>
</dbReference>
<keyword evidence="9" id="KW-1185">Reference proteome</keyword>
<dbReference type="InterPro" id="IPR047602">
    <property type="entry name" value="SPASM_CteB-like"/>
</dbReference>
<dbReference type="InterPro" id="IPR007197">
    <property type="entry name" value="rSAM"/>
</dbReference>
<dbReference type="Proteomes" id="UP001321786">
    <property type="component" value="Chromosome"/>
</dbReference>
<evidence type="ECO:0000256" key="5">
    <source>
        <dbReference type="ARBA" id="ARBA00023004"/>
    </source>
</evidence>
<protein>
    <submittedName>
        <fullName evidence="8">Thioether cross-link-forming SCIFF peptide maturase</fullName>
    </submittedName>
</protein>
<dbReference type="SUPFAM" id="SSF102114">
    <property type="entry name" value="Radical SAM enzymes"/>
    <property type="match status" value="1"/>
</dbReference>
<proteinExistence type="predicted"/>
<gene>
    <name evidence="8" type="primary">scfB_1</name>
    <name evidence="8" type="ORF">HLPR_14560</name>
</gene>
<evidence type="ECO:0000313" key="9">
    <source>
        <dbReference type="Proteomes" id="UP001321786"/>
    </source>
</evidence>
<dbReference type="Gene3D" id="3.20.20.70">
    <property type="entry name" value="Aldolase class I"/>
    <property type="match status" value="1"/>
</dbReference>
<dbReference type="CDD" id="cd01335">
    <property type="entry name" value="Radical_SAM"/>
    <property type="match status" value="1"/>
</dbReference>
<dbReference type="EMBL" id="AP028654">
    <property type="protein sequence ID" value="BEP29125.1"/>
    <property type="molecule type" value="Genomic_DNA"/>
</dbReference>
<evidence type="ECO:0000259" key="7">
    <source>
        <dbReference type="PROSITE" id="PS51918"/>
    </source>
</evidence>
<evidence type="ECO:0000256" key="3">
    <source>
        <dbReference type="ARBA" id="ARBA00022691"/>
    </source>
</evidence>
<dbReference type="InterPro" id="IPR023885">
    <property type="entry name" value="4Fe4S-binding_SPASM_dom"/>
</dbReference>
<keyword evidence="6" id="KW-0411">Iron-sulfur</keyword>
<keyword evidence="4" id="KW-0479">Metal-binding</keyword>
<dbReference type="PROSITE" id="PS51918">
    <property type="entry name" value="RADICAL_SAM"/>
    <property type="match status" value="1"/>
</dbReference>
<dbReference type="Pfam" id="PF04055">
    <property type="entry name" value="Radical_SAM"/>
    <property type="match status" value="1"/>
</dbReference>
<feature type="domain" description="Radical SAM core" evidence="7">
    <location>
        <begin position="88"/>
        <end position="313"/>
    </location>
</feature>
<dbReference type="NCBIfam" id="TIGR04085">
    <property type="entry name" value="rSAM_more_4Fe4S"/>
    <property type="match status" value="1"/>
</dbReference>
<dbReference type="InterPro" id="IPR000385">
    <property type="entry name" value="MoaA_NifB_PqqE_Fe-S-bd_CS"/>
</dbReference>
<evidence type="ECO:0000256" key="2">
    <source>
        <dbReference type="ARBA" id="ARBA00022485"/>
    </source>
</evidence>
<evidence type="ECO:0000256" key="6">
    <source>
        <dbReference type="ARBA" id="ARBA00023014"/>
    </source>
</evidence>
<dbReference type="InterPro" id="IPR013785">
    <property type="entry name" value="Aldolase_TIM"/>
</dbReference>
<dbReference type="AlphaFoldDB" id="A0AAU9ERN5"/>
<comment type="cofactor">
    <cofactor evidence="1">
        <name>[4Fe-4S] cluster</name>
        <dbReference type="ChEBI" id="CHEBI:49883"/>
    </cofactor>
</comment>
<dbReference type="KEGG" id="hprf:HLPR_14560"/>
<keyword evidence="3" id="KW-0949">S-adenosyl-L-methionine</keyword>
<dbReference type="SFLD" id="SFLDG01067">
    <property type="entry name" value="SPASM/twitch_domain_containing"/>
    <property type="match status" value="1"/>
</dbReference>
<dbReference type="GO" id="GO:0051539">
    <property type="term" value="F:4 iron, 4 sulfur cluster binding"/>
    <property type="evidence" value="ECO:0007669"/>
    <property type="project" value="UniProtKB-KW"/>
</dbReference>
<dbReference type="PANTHER" id="PTHR43273:SF8">
    <property type="entry name" value="RADICAL SAM DOMAIN PROTEIN"/>
    <property type="match status" value="1"/>
</dbReference>
<dbReference type="SFLD" id="SFLDG01384">
    <property type="entry name" value="thioether_bond_formation_requi"/>
    <property type="match status" value="1"/>
</dbReference>
<dbReference type="NCBIfam" id="TIGR03974">
    <property type="entry name" value="rSAM_six_Cys"/>
    <property type="match status" value="1"/>
</dbReference>
<organism evidence="8 9">
    <name type="scientific">Helicovermis profundi</name>
    <dbReference type="NCBI Taxonomy" id="3065157"/>
    <lineage>
        <taxon>Bacteria</taxon>
        <taxon>Bacillati</taxon>
        <taxon>Bacillota</taxon>
        <taxon>Clostridia</taxon>
        <taxon>Helicovermis</taxon>
    </lineage>
</organism>
<dbReference type="RefSeq" id="WP_338534793.1">
    <property type="nucleotide sequence ID" value="NZ_AP028654.1"/>
</dbReference>